<reference evidence="1" key="1">
    <citation type="submission" date="2020-06" db="EMBL/GenBank/DDBJ databases">
        <title>Unique genomic features of the anaerobic methanotrophic archaea.</title>
        <authorList>
            <person name="Chadwick G.L."/>
            <person name="Skennerton C.T."/>
            <person name="Laso-Perez R."/>
            <person name="Leu A.O."/>
            <person name="Speth D.R."/>
            <person name="Yu H."/>
            <person name="Morgan-Lang C."/>
            <person name="Hatzenpichler R."/>
            <person name="Goudeau D."/>
            <person name="Malmstrom R."/>
            <person name="Brazelton W.J."/>
            <person name="Woyke T."/>
            <person name="Hallam S.J."/>
            <person name="Tyson G.W."/>
            <person name="Wegener G."/>
            <person name="Boetius A."/>
            <person name="Orphan V."/>
        </authorList>
    </citation>
    <scope>NUCLEOTIDE SEQUENCE</scope>
</reference>
<sequence>MDGWWCGWELCSELGSFGSTVLGHYREGGKHSVYFSPTDRRTSSVPHHTEIADKLAQKICKDH</sequence>
<dbReference type="InterPro" id="IPR038570">
    <property type="entry name" value="HicA_sf"/>
</dbReference>
<dbReference type="SUPFAM" id="SSF54786">
    <property type="entry name" value="YcfA/nrd intein domain"/>
    <property type="match status" value="1"/>
</dbReference>
<dbReference type="AlphaFoldDB" id="A0A7G9Y363"/>
<gene>
    <name evidence="1" type="ORF">PKPANOHO_00004</name>
</gene>
<evidence type="ECO:0000313" key="1">
    <source>
        <dbReference type="EMBL" id="QNO42447.1"/>
    </source>
</evidence>
<accession>A0A7G9Y363</accession>
<dbReference type="EMBL" id="MT630741">
    <property type="protein sequence ID" value="QNO42447.1"/>
    <property type="molecule type" value="Genomic_DNA"/>
</dbReference>
<protein>
    <submittedName>
        <fullName evidence="1">Uncharacterized protein</fullName>
    </submittedName>
</protein>
<organism evidence="1">
    <name type="scientific">Candidatus Methanogaster sp. ANME-2c ERB4</name>
    <dbReference type="NCBI Taxonomy" id="2759911"/>
    <lineage>
        <taxon>Archaea</taxon>
        <taxon>Methanobacteriati</taxon>
        <taxon>Methanobacteriota</taxon>
        <taxon>Stenosarchaea group</taxon>
        <taxon>Methanomicrobia</taxon>
        <taxon>Methanosarcinales</taxon>
        <taxon>ANME-2 cluster</taxon>
        <taxon>Candidatus Methanogasteraceae</taxon>
        <taxon>Candidatus Methanogaster</taxon>
    </lineage>
</organism>
<dbReference type="Gene3D" id="3.30.920.30">
    <property type="entry name" value="Hypothetical protein"/>
    <property type="match status" value="1"/>
</dbReference>
<name>A0A7G9Y363_9EURY</name>
<proteinExistence type="predicted"/>